<dbReference type="InterPro" id="IPR014743">
    <property type="entry name" value="Cl-channel_core"/>
</dbReference>
<evidence type="ECO:0000256" key="3">
    <source>
        <dbReference type="ARBA" id="ARBA00022692"/>
    </source>
</evidence>
<dbReference type="PRINTS" id="PR00762">
    <property type="entry name" value="CLCHANNEL"/>
</dbReference>
<dbReference type="CDD" id="cd00400">
    <property type="entry name" value="Voltage_gated_ClC"/>
    <property type="match status" value="1"/>
</dbReference>
<keyword evidence="14" id="KW-1185">Reference proteome</keyword>
<organism evidence="13 14">
    <name type="scientific">Allopusillimonas soli</name>
    <dbReference type="NCBI Taxonomy" id="659016"/>
    <lineage>
        <taxon>Bacteria</taxon>
        <taxon>Pseudomonadati</taxon>
        <taxon>Pseudomonadota</taxon>
        <taxon>Betaproteobacteria</taxon>
        <taxon>Burkholderiales</taxon>
        <taxon>Alcaligenaceae</taxon>
        <taxon>Allopusillimonas</taxon>
    </lineage>
</organism>
<comment type="caution">
    <text evidence="13">The sequence shown here is derived from an EMBL/GenBank/DDBJ whole genome shotgun (WGS) entry which is preliminary data.</text>
</comment>
<feature type="transmembrane region" description="Helical" evidence="11">
    <location>
        <begin position="344"/>
        <end position="363"/>
    </location>
</feature>
<dbReference type="RefSeq" id="WP_129967583.1">
    <property type="nucleotide sequence ID" value="NZ_JACCEW010000001.1"/>
</dbReference>
<keyword evidence="3 11" id="KW-0812">Transmembrane</keyword>
<feature type="transmembrane region" description="Helical" evidence="11">
    <location>
        <begin position="70"/>
        <end position="92"/>
    </location>
</feature>
<evidence type="ECO:0000256" key="2">
    <source>
        <dbReference type="ARBA" id="ARBA00022448"/>
    </source>
</evidence>
<dbReference type="InterPro" id="IPR001807">
    <property type="entry name" value="ClC"/>
</dbReference>
<dbReference type="Pfam" id="PF00654">
    <property type="entry name" value="Voltage_CLC"/>
    <property type="match status" value="1"/>
</dbReference>
<feature type="transmembrane region" description="Helical" evidence="11">
    <location>
        <begin position="311"/>
        <end position="332"/>
    </location>
</feature>
<feature type="transmembrane region" description="Helical" evidence="11">
    <location>
        <begin position="165"/>
        <end position="190"/>
    </location>
</feature>
<keyword evidence="5" id="KW-0406">Ion transport</keyword>
<evidence type="ECO:0000313" key="13">
    <source>
        <dbReference type="EMBL" id="NYT35655.1"/>
    </source>
</evidence>
<keyword evidence="10" id="KW-0129">CBS domain</keyword>
<dbReference type="PROSITE" id="PS51371">
    <property type="entry name" value="CBS"/>
    <property type="match status" value="2"/>
</dbReference>
<evidence type="ECO:0000256" key="7">
    <source>
        <dbReference type="ARBA" id="ARBA00023173"/>
    </source>
</evidence>
<dbReference type="Gene3D" id="3.10.580.10">
    <property type="entry name" value="CBS-domain"/>
    <property type="match status" value="1"/>
</dbReference>
<reference evidence="13 14" key="1">
    <citation type="submission" date="2020-07" db="EMBL/GenBank/DDBJ databases">
        <title>Taxonomic revisions and descriptions of new bacterial species based on genomic comparisons in the high-G+C-content subgroup of the family Alcaligenaceae.</title>
        <authorList>
            <person name="Szabo A."/>
            <person name="Felfoldi T."/>
        </authorList>
    </citation>
    <scope>NUCLEOTIDE SEQUENCE [LARGE SCALE GENOMIC DNA]</scope>
    <source>
        <strain evidence="13 14">DSM 25264</strain>
    </source>
</reference>
<name>A0A853F577_9BURK</name>
<keyword evidence="4 11" id="KW-1133">Transmembrane helix</keyword>
<dbReference type="CDD" id="cd02205">
    <property type="entry name" value="CBS_pair_SF"/>
    <property type="match status" value="1"/>
</dbReference>
<dbReference type="SMART" id="SM00116">
    <property type="entry name" value="CBS"/>
    <property type="match status" value="2"/>
</dbReference>
<feature type="domain" description="CBS" evidence="12">
    <location>
        <begin position="453"/>
        <end position="511"/>
    </location>
</feature>
<evidence type="ECO:0000256" key="9">
    <source>
        <dbReference type="ARBA" id="ARBA00023303"/>
    </source>
</evidence>
<dbReference type="OrthoDB" id="9767361at2"/>
<dbReference type="SUPFAM" id="SSF81340">
    <property type="entry name" value="Clc chloride channel"/>
    <property type="match status" value="1"/>
</dbReference>
<evidence type="ECO:0000256" key="6">
    <source>
        <dbReference type="ARBA" id="ARBA00023136"/>
    </source>
</evidence>
<dbReference type="InterPro" id="IPR046342">
    <property type="entry name" value="CBS_dom_sf"/>
</dbReference>
<evidence type="ECO:0000256" key="10">
    <source>
        <dbReference type="PROSITE-ProRule" id="PRU00703"/>
    </source>
</evidence>
<gene>
    <name evidence="13" type="ORF">H0A68_02125</name>
</gene>
<feature type="transmembrane region" description="Helical" evidence="11">
    <location>
        <begin position="26"/>
        <end position="50"/>
    </location>
</feature>
<keyword evidence="8" id="KW-0868">Chloride</keyword>
<evidence type="ECO:0000256" key="11">
    <source>
        <dbReference type="SAM" id="Phobius"/>
    </source>
</evidence>
<evidence type="ECO:0000256" key="1">
    <source>
        <dbReference type="ARBA" id="ARBA00004141"/>
    </source>
</evidence>
<accession>A0A853F577</accession>
<keyword evidence="7" id="KW-0869">Chloride channel</keyword>
<feature type="domain" description="CBS" evidence="12">
    <location>
        <begin position="518"/>
        <end position="580"/>
    </location>
</feature>
<proteinExistence type="predicted"/>
<keyword evidence="2" id="KW-0813">Transport</keyword>
<dbReference type="GO" id="GO:0005254">
    <property type="term" value="F:chloride channel activity"/>
    <property type="evidence" value="ECO:0007669"/>
    <property type="project" value="UniProtKB-KW"/>
</dbReference>
<feature type="transmembrane region" description="Helical" evidence="11">
    <location>
        <begin position="272"/>
        <end position="291"/>
    </location>
</feature>
<dbReference type="Proteomes" id="UP000580517">
    <property type="component" value="Unassembled WGS sequence"/>
</dbReference>
<dbReference type="Pfam" id="PF00571">
    <property type="entry name" value="CBS"/>
    <property type="match status" value="2"/>
</dbReference>
<keyword evidence="6 11" id="KW-0472">Membrane</keyword>
<dbReference type="AlphaFoldDB" id="A0A853F577"/>
<dbReference type="EMBL" id="JACCEW010000001">
    <property type="protein sequence ID" value="NYT35655.1"/>
    <property type="molecule type" value="Genomic_DNA"/>
</dbReference>
<dbReference type="NCBIfam" id="NF002505">
    <property type="entry name" value="PRK01862.1"/>
    <property type="match status" value="1"/>
</dbReference>
<dbReference type="Gene3D" id="3.90.1280.20">
    <property type="match status" value="1"/>
</dbReference>
<dbReference type="PANTHER" id="PTHR43427:SF6">
    <property type="entry name" value="CHLORIDE CHANNEL PROTEIN CLC-E"/>
    <property type="match status" value="1"/>
</dbReference>
<dbReference type="PANTHER" id="PTHR43427">
    <property type="entry name" value="CHLORIDE CHANNEL PROTEIN CLC-E"/>
    <property type="match status" value="1"/>
</dbReference>
<protein>
    <submittedName>
        <fullName evidence="13">ClcB-like voltage-gated chloride channel protein</fullName>
    </submittedName>
</protein>
<evidence type="ECO:0000313" key="14">
    <source>
        <dbReference type="Proteomes" id="UP000580517"/>
    </source>
</evidence>
<dbReference type="Gene3D" id="1.10.3080.10">
    <property type="entry name" value="Clc chloride channel"/>
    <property type="match status" value="1"/>
</dbReference>
<comment type="subcellular location">
    <subcellularLocation>
        <location evidence="1">Membrane</location>
        <topology evidence="1">Multi-pass membrane protein</topology>
    </subcellularLocation>
</comment>
<dbReference type="InterPro" id="IPR050368">
    <property type="entry name" value="ClC-type_chloride_channel"/>
</dbReference>
<dbReference type="SUPFAM" id="SSF54631">
    <property type="entry name" value="CBS-domain pair"/>
    <property type="match status" value="1"/>
</dbReference>
<dbReference type="GO" id="GO:0034707">
    <property type="term" value="C:chloride channel complex"/>
    <property type="evidence" value="ECO:0007669"/>
    <property type="project" value="UniProtKB-KW"/>
</dbReference>
<dbReference type="InterPro" id="IPR000644">
    <property type="entry name" value="CBS_dom"/>
</dbReference>
<sequence>MIRKRVQSMGQQLAAYSWLSDLPAMLCWAVVVGVLGALATIGFHVGIHVLQHLATGRSGSIVQTISSLPWYGRVLFPMAGGMAAGLLLWAAARIHAGANSDYMEAVAIGDGRLSIRQGLLRSLSSLCTVASGGSIGREGAMVHLGALAASTIGRLTYFSTSRLRLLVACGASAGVAAAYGTPIAGALFVAEIVIGTMRMQSFGPLMVSAATANIVMRMTGNYHTIYAMPEMPQLLGPEVLPFVFLGLVSGVAAPVFLKVLDFTRRQFRRTGLALPLRLGAGGVLVGGLLVVLPQVAGNGYSVVYAFLHSNWAWHAVLVMLVCKILATALTVGSGAVGGVFTPSLFVGGALGTLFGIGMEALLPGLHAPVYMYTLVGMGSFLGAATSAPLMAIIMIFEMTLSYQIVLPLMVAGVIAYFVSRALAEIAMYEVTVVRERDTVLRQRLRNTLIGDLVRPADTVVAANAPLSSAVQLFVEYPVRYLYVVDENNNYLGVIAQQDLTSLLLSQGGLDEKHAGDVLRTDFVKTLRPDMSLDQAQDYFVQFRGERLPVVSSKEDPRLLGVVYKSAVLERYSALKRSMDASAEAMFEFDLQRRKP</sequence>
<evidence type="ECO:0000256" key="5">
    <source>
        <dbReference type="ARBA" id="ARBA00023065"/>
    </source>
</evidence>
<evidence type="ECO:0000259" key="12">
    <source>
        <dbReference type="PROSITE" id="PS51371"/>
    </source>
</evidence>
<evidence type="ECO:0000256" key="4">
    <source>
        <dbReference type="ARBA" id="ARBA00022989"/>
    </source>
</evidence>
<feature type="transmembrane region" description="Helical" evidence="11">
    <location>
        <begin position="369"/>
        <end position="393"/>
    </location>
</feature>
<dbReference type="GO" id="GO:0005886">
    <property type="term" value="C:plasma membrane"/>
    <property type="evidence" value="ECO:0007669"/>
    <property type="project" value="TreeGrafter"/>
</dbReference>
<feature type="transmembrane region" description="Helical" evidence="11">
    <location>
        <begin position="400"/>
        <end position="418"/>
    </location>
</feature>
<keyword evidence="9" id="KW-0407">Ion channel</keyword>
<evidence type="ECO:0000256" key="8">
    <source>
        <dbReference type="ARBA" id="ARBA00023214"/>
    </source>
</evidence>
<feature type="transmembrane region" description="Helical" evidence="11">
    <location>
        <begin position="239"/>
        <end position="260"/>
    </location>
</feature>